<keyword evidence="2" id="KW-1185">Reference proteome</keyword>
<protein>
    <submittedName>
        <fullName evidence="1">DgyrCDS9159</fullName>
    </submittedName>
</protein>
<organism evidence="1 2">
    <name type="scientific">Dimorphilus gyrociliatus</name>
    <dbReference type="NCBI Taxonomy" id="2664684"/>
    <lineage>
        <taxon>Eukaryota</taxon>
        <taxon>Metazoa</taxon>
        <taxon>Spiralia</taxon>
        <taxon>Lophotrochozoa</taxon>
        <taxon>Annelida</taxon>
        <taxon>Polychaeta</taxon>
        <taxon>Polychaeta incertae sedis</taxon>
        <taxon>Dinophilidae</taxon>
        <taxon>Dimorphilus</taxon>
    </lineage>
</organism>
<accession>A0A7I8VXZ6</accession>
<proteinExistence type="predicted"/>
<dbReference type="AlphaFoldDB" id="A0A7I8VXZ6"/>
<evidence type="ECO:0000313" key="2">
    <source>
        <dbReference type="Proteomes" id="UP000549394"/>
    </source>
</evidence>
<dbReference type="Proteomes" id="UP000549394">
    <property type="component" value="Unassembled WGS sequence"/>
</dbReference>
<comment type="caution">
    <text evidence="1">The sequence shown here is derived from an EMBL/GenBank/DDBJ whole genome shotgun (WGS) entry which is preliminary data.</text>
</comment>
<sequence>MLIVSLAETLKDTEDMKWFQSIALCVFISLHVCYGKIGFHEEMSMGFEGTSQDVKFGLIGAWDTHYGNQVQCILTCRDPNEVVSTIEPAEKPGSPNPDFSLSENFPWTVTLTPGSPVVTFTINYIQDNISDRPDCRENIYFHAACVRIVNNNEDQITVDPCDHISQVKDLAKMCDDPHIIQRVSGLNENGLETQENICYDLFGKAGDVFELITDEKLDVSVMCKLRDDFYIGAIRIHTPLGVIYATSEEISCLGHFKRSWKDVQRVTLGSDPSLLMELDKTLTVHVHGSSRKIAIQVQRTVQEYGKSYLNVLVSETSQPGQLLDQHHGGLFGFTANNKYEFMKPVQDDINAASVKVNGRVVKAFKKASMGTQNCYTLTLDDIVYPHTTAKFRKYF</sequence>
<name>A0A7I8VXZ6_9ANNE</name>
<reference evidence="1 2" key="1">
    <citation type="submission" date="2020-08" db="EMBL/GenBank/DDBJ databases">
        <authorList>
            <person name="Hejnol A."/>
        </authorList>
    </citation>
    <scope>NUCLEOTIDE SEQUENCE [LARGE SCALE GENOMIC DNA]</scope>
</reference>
<dbReference type="OrthoDB" id="6328115at2759"/>
<evidence type="ECO:0000313" key="1">
    <source>
        <dbReference type="EMBL" id="CAD5120597.1"/>
    </source>
</evidence>
<dbReference type="EMBL" id="CAJFCJ010000012">
    <property type="protein sequence ID" value="CAD5120597.1"/>
    <property type="molecule type" value="Genomic_DNA"/>
</dbReference>
<gene>
    <name evidence="1" type="ORF">DGYR_LOCUS8676</name>
</gene>